<evidence type="ECO:0000313" key="1">
    <source>
        <dbReference type="EMBL" id="TNN83539.1"/>
    </source>
</evidence>
<sequence>MMGVSIRRHSAWVLNASTTSGETFCLRPGNKGVRVEGDARSGEVNVRFWDRWASSLLKSIRLVKASLPKTRSSRITRQSEQLVGRWHAVTVAEGVYILWAWMRSRTLLWAVAVKFTQTLVIRWIAERDPGRSEVPPMYSHLPSN</sequence>
<dbReference type="AlphaFoldDB" id="A0A4Z2J006"/>
<reference evidence="1 2" key="1">
    <citation type="submission" date="2019-03" db="EMBL/GenBank/DDBJ databases">
        <title>First draft genome of Liparis tanakae, snailfish: a comprehensive survey of snailfish specific genes.</title>
        <authorList>
            <person name="Kim W."/>
            <person name="Song I."/>
            <person name="Jeong J.-H."/>
            <person name="Kim D."/>
            <person name="Kim S."/>
            <person name="Ryu S."/>
            <person name="Song J.Y."/>
            <person name="Lee S.K."/>
        </authorList>
    </citation>
    <scope>NUCLEOTIDE SEQUENCE [LARGE SCALE GENOMIC DNA]</scope>
    <source>
        <tissue evidence="1">Muscle</tissue>
    </source>
</reference>
<name>A0A4Z2J006_9TELE</name>
<comment type="caution">
    <text evidence="1">The sequence shown here is derived from an EMBL/GenBank/DDBJ whole genome shotgun (WGS) entry which is preliminary data.</text>
</comment>
<proteinExistence type="predicted"/>
<dbReference type="Proteomes" id="UP000314294">
    <property type="component" value="Unassembled WGS sequence"/>
</dbReference>
<gene>
    <name evidence="1" type="ORF">EYF80_006057</name>
</gene>
<evidence type="ECO:0000313" key="2">
    <source>
        <dbReference type="Proteomes" id="UP000314294"/>
    </source>
</evidence>
<keyword evidence="2" id="KW-1185">Reference proteome</keyword>
<accession>A0A4Z2J006</accession>
<organism evidence="1 2">
    <name type="scientific">Liparis tanakae</name>
    <name type="common">Tanaka's snailfish</name>
    <dbReference type="NCBI Taxonomy" id="230148"/>
    <lineage>
        <taxon>Eukaryota</taxon>
        <taxon>Metazoa</taxon>
        <taxon>Chordata</taxon>
        <taxon>Craniata</taxon>
        <taxon>Vertebrata</taxon>
        <taxon>Euteleostomi</taxon>
        <taxon>Actinopterygii</taxon>
        <taxon>Neopterygii</taxon>
        <taxon>Teleostei</taxon>
        <taxon>Neoteleostei</taxon>
        <taxon>Acanthomorphata</taxon>
        <taxon>Eupercaria</taxon>
        <taxon>Perciformes</taxon>
        <taxon>Cottioidei</taxon>
        <taxon>Cottales</taxon>
        <taxon>Liparidae</taxon>
        <taxon>Liparis</taxon>
    </lineage>
</organism>
<dbReference type="EMBL" id="SRLO01000032">
    <property type="protein sequence ID" value="TNN83539.1"/>
    <property type="molecule type" value="Genomic_DNA"/>
</dbReference>
<protein>
    <submittedName>
        <fullName evidence="1">Uncharacterized protein</fullName>
    </submittedName>
</protein>